<keyword evidence="3" id="KW-1185">Reference proteome</keyword>
<dbReference type="AlphaFoldDB" id="A0A2T4Z6S9"/>
<reference evidence="2 3" key="1">
    <citation type="submission" date="2018-04" db="EMBL/GenBank/DDBJ databases">
        <title>Genomic Encyclopedia of Archaeal and Bacterial Type Strains, Phase II (KMG-II): from individual species to whole genera.</title>
        <authorList>
            <person name="Goeker M."/>
        </authorList>
    </citation>
    <scope>NUCLEOTIDE SEQUENCE [LARGE SCALE GENOMIC DNA]</scope>
    <source>
        <strain evidence="2 3">DSM 45169</strain>
    </source>
</reference>
<dbReference type="RefSeq" id="WP_146160427.1">
    <property type="nucleotide sequence ID" value="NZ_PZZP01000001.1"/>
</dbReference>
<comment type="caution">
    <text evidence="2">The sequence shown here is derived from an EMBL/GenBank/DDBJ whole genome shotgun (WGS) entry which is preliminary data.</text>
</comment>
<dbReference type="EMBL" id="PZZP01000001">
    <property type="protein sequence ID" value="PTM57581.1"/>
    <property type="molecule type" value="Genomic_DNA"/>
</dbReference>
<dbReference type="Proteomes" id="UP000241639">
    <property type="component" value="Unassembled WGS sequence"/>
</dbReference>
<protein>
    <submittedName>
        <fullName evidence="2">Uncharacterized protein</fullName>
    </submittedName>
</protein>
<keyword evidence="1" id="KW-0812">Transmembrane</keyword>
<evidence type="ECO:0000313" key="2">
    <source>
        <dbReference type="EMBL" id="PTM57581.1"/>
    </source>
</evidence>
<feature type="transmembrane region" description="Helical" evidence="1">
    <location>
        <begin position="20"/>
        <end position="48"/>
    </location>
</feature>
<gene>
    <name evidence="2" type="ORF">C8J48_0130</name>
</gene>
<proteinExistence type="predicted"/>
<keyword evidence="1" id="KW-1133">Transmembrane helix</keyword>
<organism evidence="2 3">
    <name type="scientific">Desmospora activa DSM 45169</name>
    <dbReference type="NCBI Taxonomy" id="1121389"/>
    <lineage>
        <taxon>Bacteria</taxon>
        <taxon>Bacillati</taxon>
        <taxon>Bacillota</taxon>
        <taxon>Bacilli</taxon>
        <taxon>Bacillales</taxon>
        <taxon>Thermoactinomycetaceae</taxon>
        <taxon>Desmospora</taxon>
    </lineage>
</organism>
<keyword evidence="1" id="KW-0472">Membrane</keyword>
<evidence type="ECO:0000256" key="1">
    <source>
        <dbReference type="SAM" id="Phobius"/>
    </source>
</evidence>
<accession>A0A2T4Z6S9</accession>
<evidence type="ECO:0000313" key="3">
    <source>
        <dbReference type="Proteomes" id="UP000241639"/>
    </source>
</evidence>
<name>A0A2T4Z6S9_9BACL</name>
<sequence length="81" mass="9116">MGASERQNSGKKSRGKTGCFVAIGCGAVLLGLMVIVMLVGYLIFGVFIDEMIFSYSPYVPDFYYYISLKRIEFLHSLENLF</sequence>